<sequence>MVPLTPPFHALNPPLFFLYNRGYWTSAPTFLRVESHIQLFYDQGGFLLLAPQLKNHWFSNTRADLLSGITVALALIPEAIAFSIIAGVDPMVGLYASFSIAVLVSIFGGRPAMISAATGAMALLMVNLVKDHGMEYLFAATVLAGILQWFMGVLKLGRFITFVPHSVMTGFVNALAILIFMAQLVHFTGQGWLMYALVGLTLVIIYGLPRITKAIPSALAAIIIVSVLVISLGLDVRTVGDMGEITNAPPVFHLPQVPLTMEMLAIIFPYSLSLAVVGILESLLTATLLDDMTGTRSDKNREVRGQGIANIATGFFGGMAGCAMIGQSVINVKSGGRTRLSTFVAGAFLLFLIMVLGSVVKQIPMAALVGVMFMVSFGTFDWSSLRNIRTIPYSDSLVMLVTVVIVVATHDLSKGVFAGVILSAVIFAWRMARIRTTSHTDAKGVKIYTVHGQLFFGTVSGFLEGFDAENDPRQVVIDFSHSHLWDHSAVNALAKVKAKYESAGKSVKLAGLNEESQGLLKRTGLGTSSAH</sequence>
<protein>
    <submittedName>
        <fullName evidence="7">YbaR</fullName>
    </submittedName>
</protein>
<accession>F8FNN8</accession>
<comment type="subcellular location">
    <subcellularLocation>
        <location evidence="1">Membrane</location>
        <topology evidence="1">Multi-pass membrane protein</topology>
    </subcellularLocation>
</comment>
<proteinExistence type="predicted"/>
<gene>
    <name evidence="7" type="primary">ybaR</name>
    <name evidence="7" type="ordered locus">KNP414_01586</name>
</gene>
<feature type="transmembrane region" description="Helical" evidence="5">
    <location>
        <begin position="136"/>
        <end position="154"/>
    </location>
</feature>
<reference evidence="7 8" key="2">
    <citation type="journal article" date="2013" name="Genome Announc.">
        <title>Genome Sequence of Growth-Improving Paenibacillus mucilaginosus Strain KNP414.</title>
        <authorList>
            <person name="Lu J.J."/>
            <person name="Wang J.F."/>
            <person name="Hu X.F."/>
        </authorList>
    </citation>
    <scope>NUCLEOTIDE SEQUENCE [LARGE SCALE GENOMIC DNA]</scope>
    <source>
        <strain evidence="7 8">KNP414</strain>
    </source>
</reference>
<dbReference type="Pfam" id="PF01740">
    <property type="entry name" value="STAS"/>
    <property type="match status" value="1"/>
</dbReference>
<dbReference type="Gene3D" id="3.30.750.24">
    <property type="entry name" value="STAS domain"/>
    <property type="match status" value="1"/>
</dbReference>
<evidence type="ECO:0000313" key="8">
    <source>
        <dbReference type="Proteomes" id="UP000006620"/>
    </source>
</evidence>
<dbReference type="InterPro" id="IPR036513">
    <property type="entry name" value="STAS_dom_sf"/>
</dbReference>
<evidence type="ECO:0000313" key="7">
    <source>
        <dbReference type="EMBL" id="AEI40150.1"/>
    </source>
</evidence>
<dbReference type="SUPFAM" id="SSF52091">
    <property type="entry name" value="SpoIIaa-like"/>
    <property type="match status" value="1"/>
</dbReference>
<name>F8FNN8_PAEMK</name>
<dbReference type="InterPro" id="IPR052706">
    <property type="entry name" value="Membrane-Transporter-like"/>
</dbReference>
<dbReference type="PANTHER" id="PTHR43310">
    <property type="entry name" value="SULFATE TRANSPORTER YBAR-RELATED"/>
    <property type="match status" value="1"/>
</dbReference>
<dbReference type="CDD" id="cd07042">
    <property type="entry name" value="STAS_SulP_like_sulfate_transporter"/>
    <property type="match status" value="1"/>
</dbReference>
<evidence type="ECO:0000256" key="4">
    <source>
        <dbReference type="ARBA" id="ARBA00023136"/>
    </source>
</evidence>
<dbReference type="PROSITE" id="PS50801">
    <property type="entry name" value="STAS"/>
    <property type="match status" value="1"/>
</dbReference>
<dbReference type="Proteomes" id="UP000006620">
    <property type="component" value="Chromosome"/>
</dbReference>
<feature type="transmembrane region" description="Helical" evidence="5">
    <location>
        <begin position="367"/>
        <end position="385"/>
    </location>
</feature>
<feature type="domain" description="STAS" evidence="6">
    <location>
        <begin position="435"/>
        <end position="531"/>
    </location>
</feature>
<feature type="transmembrane region" description="Helical" evidence="5">
    <location>
        <begin position="65"/>
        <end position="88"/>
    </location>
</feature>
<evidence type="ECO:0000256" key="3">
    <source>
        <dbReference type="ARBA" id="ARBA00022989"/>
    </source>
</evidence>
<evidence type="ECO:0000256" key="2">
    <source>
        <dbReference type="ARBA" id="ARBA00022692"/>
    </source>
</evidence>
<feature type="transmembrane region" description="Helical" evidence="5">
    <location>
        <begin position="215"/>
        <end position="234"/>
    </location>
</feature>
<reference evidence="8" key="1">
    <citation type="submission" date="2011-06" db="EMBL/GenBank/DDBJ databases">
        <title>Complete genome sequence of Paenibacillus mucilaginosus KNP414.</title>
        <authorList>
            <person name="Wang J."/>
            <person name="Hu S."/>
            <person name="Hu X."/>
            <person name="Zhang B."/>
            <person name="Dong D."/>
            <person name="Zhang S."/>
            <person name="Zhao K."/>
            <person name="Wu D."/>
        </authorList>
    </citation>
    <scope>NUCLEOTIDE SEQUENCE [LARGE SCALE GENOMIC DNA]</scope>
    <source>
        <strain evidence="8">KNP414</strain>
    </source>
</reference>
<feature type="transmembrane region" description="Helical" evidence="5">
    <location>
        <begin position="397"/>
        <end position="429"/>
    </location>
</feature>
<dbReference type="KEGG" id="pms:KNP414_01586"/>
<feature type="transmembrane region" description="Helical" evidence="5">
    <location>
        <begin position="307"/>
        <end position="330"/>
    </location>
</feature>
<keyword evidence="3 5" id="KW-1133">Transmembrane helix</keyword>
<dbReference type="PATRIC" id="fig|1036673.3.peg.1401"/>
<dbReference type="InterPro" id="IPR002645">
    <property type="entry name" value="STAS_dom"/>
</dbReference>
<dbReference type="GO" id="GO:0016020">
    <property type="term" value="C:membrane"/>
    <property type="evidence" value="ECO:0007669"/>
    <property type="project" value="UniProtKB-SubCell"/>
</dbReference>
<evidence type="ECO:0000256" key="5">
    <source>
        <dbReference type="SAM" id="Phobius"/>
    </source>
</evidence>
<evidence type="ECO:0000259" key="6">
    <source>
        <dbReference type="PROSITE" id="PS50801"/>
    </source>
</evidence>
<feature type="transmembrane region" description="Helical" evidence="5">
    <location>
        <begin position="342"/>
        <end position="360"/>
    </location>
</feature>
<dbReference type="AlphaFoldDB" id="F8FNN8"/>
<keyword evidence="4 5" id="KW-0472">Membrane</keyword>
<dbReference type="InterPro" id="IPR011547">
    <property type="entry name" value="SLC26A/SulP_dom"/>
</dbReference>
<feature type="transmembrane region" description="Helical" evidence="5">
    <location>
        <begin position="192"/>
        <end position="208"/>
    </location>
</feature>
<keyword evidence="2 5" id="KW-0812">Transmembrane</keyword>
<dbReference type="HOGENOM" id="CLU_003182_7_0_9"/>
<dbReference type="EMBL" id="CP002869">
    <property type="protein sequence ID" value="AEI40150.1"/>
    <property type="molecule type" value="Genomic_DNA"/>
</dbReference>
<dbReference type="Pfam" id="PF00916">
    <property type="entry name" value="Sulfate_transp"/>
    <property type="match status" value="2"/>
</dbReference>
<evidence type="ECO:0000256" key="1">
    <source>
        <dbReference type="ARBA" id="ARBA00004141"/>
    </source>
</evidence>
<feature type="transmembrane region" description="Helical" evidence="5">
    <location>
        <begin position="263"/>
        <end position="286"/>
    </location>
</feature>
<feature type="transmembrane region" description="Helical" evidence="5">
    <location>
        <begin position="166"/>
        <end position="186"/>
    </location>
</feature>
<organism evidence="7 8">
    <name type="scientific">Paenibacillus mucilaginosus (strain KNP414)</name>
    <dbReference type="NCBI Taxonomy" id="1036673"/>
    <lineage>
        <taxon>Bacteria</taxon>
        <taxon>Bacillati</taxon>
        <taxon>Bacillota</taxon>
        <taxon>Bacilli</taxon>
        <taxon>Bacillales</taxon>
        <taxon>Paenibacillaceae</taxon>
        <taxon>Paenibacillus</taxon>
    </lineage>
</organism>
<feature type="transmembrane region" description="Helical" evidence="5">
    <location>
        <begin position="100"/>
        <end position="124"/>
    </location>
</feature>
<dbReference type="PANTHER" id="PTHR43310:SF1">
    <property type="entry name" value="SULFATE TRANSPORTER YBAR-RELATED"/>
    <property type="match status" value="1"/>
</dbReference>